<evidence type="ECO:0000256" key="1">
    <source>
        <dbReference type="ARBA" id="ARBA00004479"/>
    </source>
</evidence>
<evidence type="ECO:0000256" key="7">
    <source>
        <dbReference type="ARBA" id="ARBA00022989"/>
    </source>
</evidence>
<gene>
    <name evidence="12" type="ORF">RchiOBHm_Chr0c22g0500431</name>
</gene>
<dbReference type="InterPro" id="IPR046956">
    <property type="entry name" value="RLP23-like"/>
</dbReference>
<dbReference type="InterPro" id="IPR013210">
    <property type="entry name" value="LRR_N_plant-typ"/>
</dbReference>
<keyword evidence="7" id="KW-1133">Transmembrane helix</keyword>
<dbReference type="PANTHER" id="PTHR48063:SF98">
    <property type="entry name" value="LRR RECEPTOR-LIKE SERINE_THREONINE-PROTEIN KINASE FLS2"/>
    <property type="match status" value="1"/>
</dbReference>
<evidence type="ECO:0000256" key="2">
    <source>
        <dbReference type="ARBA" id="ARBA00009592"/>
    </source>
</evidence>
<dbReference type="InterPro" id="IPR032675">
    <property type="entry name" value="LRR_dom_sf"/>
</dbReference>
<evidence type="ECO:0000313" key="12">
    <source>
        <dbReference type="EMBL" id="PRQ60925.1"/>
    </source>
</evidence>
<evidence type="ECO:0000256" key="9">
    <source>
        <dbReference type="ARBA" id="ARBA00023170"/>
    </source>
</evidence>
<name>A0A2P6SQG7_ROSCH</name>
<dbReference type="Pfam" id="PF00560">
    <property type="entry name" value="LRR_1"/>
    <property type="match status" value="2"/>
</dbReference>
<dbReference type="OMA" id="HEIGEKG"/>
<proteinExistence type="inferred from homology"/>
<evidence type="ECO:0000256" key="5">
    <source>
        <dbReference type="ARBA" id="ARBA00022729"/>
    </source>
</evidence>
<dbReference type="Gene3D" id="3.80.10.10">
    <property type="entry name" value="Ribonuclease Inhibitor"/>
    <property type="match status" value="2"/>
</dbReference>
<keyword evidence="6" id="KW-0677">Repeat</keyword>
<comment type="subcellular location">
    <subcellularLocation>
        <location evidence="1">Membrane</location>
        <topology evidence="1">Single-pass type I membrane protein</topology>
    </subcellularLocation>
</comment>
<evidence type="ECO:0000313" key="13">
    <source>
        <dbReference type="Proteomes" id="UP000238479"/>
    </source>
</evidence>
<dbReference type="Proteomes" id="UP000238479">
    <property type="component" value="Unassembled WGS sequence"/>
</dbReference>
<evidence type="ECO:0000256" key="3">
    <source>
        <dbReference type="ARBA" id="ARBA00022614"/>
    </source>
</evidence>
<protein>
    <submittedName>
        <fullName evidence="12">Putative leucine-rich repeat-containing, plant-type, leucine-rich repeat domain, L</fullName>
    </submittedName>
</protein>
<reference evidence="12 13" key="1">
    <citation type="journal article" date="2018" name="Nat. Genet.">
        <title>The Rosa genome provides new insights in the design of modern roses.</title>
        <authorList>
            <person name="Bendahmane M."/>
        </authorList>
    </citation>
    <scope>NUCLEOTIDE SEQUENCE [LARGE SCALE GENOMIC DNA]</scope>
    <source>
        <strain evidence="13">cv. Old Blush</strain>
    </source>
</reference>
<comment type="similarity">
    <text evidence="2">Belongs to the RLP family.</text>
</comment>
<accession>A0A2P6SQG7</accession>
<evidence type="ECO:0000256" key="8">
    <source>
        <dbReference type="ARBA" id="ARBA00023136"/>
    </source>
</evidence>
<keyword evidence="5" id="KW-0732">Signal</keyword>
<keyword evidence="3" id="KW-0433">Leucine-rich repeat</keyword>
<keyword evidence="13" id="KW-1185">Reference proteome</keyword>
<keyword evidence="9" id="KW-0675">Receptor</keyword>
<evidence type="ECO:0000256" key="10">
    <source>
        <dbReference type="ARBA" id="ARBA00023180"/>
    </source>
</evidence>
<dbReference type="OrthoDB" id="1166624at2759"/>
<dbReference type="PANTHER" id="PTHR48063">
    <property type="entry name" value="LRR RECEPTOR-LIKE KINASE"/>
    <property type="match status" value="1"/>
</dbReference>
<dbReference type="Pfam" id="PF08263">
    <property type="entry name" value="LRRNT_2"/>
    <property type="match status" value="1"/>
</dbReference>
<evidence type="ECO:0000259" key="11">
    <source>
        <dbReference type="Pfam" id="PF08263"/>
    </source>
</evidence>
<organism evidence="12 13">
    <name type="scientific">Rosa chinensis</name>
    <name type="common">China rose</name>
    <dbReference type="NCBI Taxonomy" id="74649"/>
    <lineage>
        <taxon>Eukaryota</taxon>
        <taxon>Viridiplantae</taxon>
        <taxon>Streptophyta</taxon>
        <taxon>Embryophyta</taxon>
        <taxon>Tracheophyta</taxon>
        <taxon>Spermatophyta</taxon>
        <taxon>Magnoliopsida</taxon>
        <taxon>eudicotyledons</taxon>
        <taxon>Gunneridae</taxon>
        <taxon>Pentapetalae</taxon>
        <taxon>rosids</taxon>
        <taxon>fabids</taxon>
        <taxon>Rosales</taxon>
        <taxon>Rosaceae</taxon>
        <taxon>Rosoideae</taxon>
        <taxon>Rosoideae incertae sedis</taxon>
        <taxon>Rosa</taxon>
    </lineage>
</organism>
<dbReference type="FunFam" id="3.80.10.10:FF:000275">
    <property type="entry name" value="Leucine-rich repeat receptor-like protein kinase"/>
    <property type="match status" value="1"/>
</dbReference>
<feature type="domain" description="Leucine-rich repeat-containing N-terminal plant-type" evidence="11">
    <location>
        <begin position="55"/>
        <end position="93"/>
    </location>
</feature>
<evidence type="ECO:0000256" key="4">
    <source>
        <dbReference type="ARBA" id="ARBA00022692"/>
    </source>
</evidence>
<keyword evidence="10" id="KW-0325">Glycoprotein</keyword>
<dbReference type="Gramene" id="PRQ60925">
    <property type="protein sequence ID" value="PRQ60925"/>
    <property type="gene ID" value="RchiOBHm_Chr0c22g0500431"/>
</dbReference>
<dbReference type="EMBL" id="PDCK01000021">
    <property type="protein sequence ID" value="PRQ60925.1"/>
    <property type="molecule type" value="Genomic_DNA"/>
</dbReference>
<dbReference type="InterPro" id="IPR001611">
    <property type="entry name" value="Leu-rich_rpt"/>
</dbReference>
<comment type="caution">
    <text evidence="12">The sequence shown here is derived from an EMBL/GenBank/DDBJ whole genome shotgun (WGS) entry which is preliminary data.</text>
</comment>
<dbReference type="AlphaFoldDB" id="A0A2P6SQG7"/>
<sequence length="301" mass="32884">MLPLCSLHIIFVIMFYSIMSGRSVHSVLVGLVCLALASAICCSSVGSSNNIMCLESERHALLQFKQGLVDESNALASWENKKDCCKWRGIACNNQTGHVTRLDLPFISFNYTEVPLRGEISHSLLELPYLNYLDLSYNDFGGMIIPKFIGSLSQLKELKLAAADFSGPVPPQLGNLSNLHTLDLSFNDFEGMMVPKFIGSLSQLKELKLAAADFSGPVPPQLGNLSNLHTLDLSFNDFEGMMVPKFIGFLSQLKELKLAAADFSGPVPPQLGNLSNLHTLDLSVNHDASSETLSGYLIFLP</sequence>
<keyword evidence="8" id="KW-0472">Membrane</keyword>
<evidence type="ECO:0000256" key="6">
    <source>
        <dbReference type="ARBA" id="ARBA00022737"/>
    </source>
</evidence>
<dbReference type="GO" id="GO:0016020">
    <property type="term" value="C:membrane"/>
    <property type="evidence" value="ECO:0007669"/>
    <property type="project" value="UniProtKB-SubCell"/>
</dbReference>
<dbReference type="SUPFAM" id="SSF52058">
    <property type="entry name" value="L domain-like"/>
    <property type="match status" value="1"/>
</dbReference>
<keyword evidence="4" id="KW-0812">Transmembrane</keyword>